<evidence type="ECO:0000256" key="3">
    <source>
        <dbReference type="ARBA" id="ARBA00023015"/>
    </source>
</evidence>
<comment type="caution">
    <text evidence="7">The sequence shown here is derived from an EMBL/GenBank/DDBJ whole genome shotgun (WGS) entry which is preliminary data.</text>
</comment>
<organism evidence="7 8">
    <name type="scientific">Chimaeribacter coloradensis</name>
    <dbReference type="NCBI Taxonomy" id="2060068"/>
    <lineage>
        <taxon>Bacteria</taxon>
        <taxon>Pseudomonadati</taxon>
        <taxon>Pseudomonadota</taxon>
        <taxon>Gammaproteobacteria</taxon>
        <taxon>Enterobacterales</taxon>
        <taxon>Yersiniaceae</taxon>
        <taxon>Chimaeribacter</taxon>
    </lineage>
</organism>
<dbReference type="Gene3D" id="3.40.190.10">
    <property type="entry name" value="Periplasmic binding protein-like II"/>
    <property type="match status" value="2"/>
</dbReference>
<evidence type="ECO:0000256" key="5">
    <source>
        <dbReference type="ARBA" id="ARBA00023163"/>
    </source>
</evidence>
<dbReference type="CDD" id="cd08442">
    <property type="entry name" value="PBP2_YofA_SoxR_like"/>
    <property type="match status" value="1"/>
</dbReference>
<dbReference type="SUPFAM" id="SSF53850">
    <property type="entry name" value="Periplasmic binding protein-like II"/>
    <property type="match status" value="1"/>
</dbReference>
<keyword evidence="2" id="KW-0678">Repressor</keyword>
<dbReference type="FunFam" id="1.10.10.10:FF:000001">
    <property type="entry name" value="LysR family transcriptional regulator"/>
    <property type="match status" value="1"/>
</dbReference>
<dbReference type="InterPro" id="IPR036388">
    <property type="entry name" value="WH-like_DNA-bd_sf"/>
</dbReference>
<dbReference type="GO" id="GO:0000976">
    <property type="term" value="F:transcription cis-regulatory region binding"/>
    <property type="evidence" value="ECO:0007669"/>
    <property type="project" value="TreeGrafter"/>
</dbReference>
<keyword evidence="5" id="KW-0804">Transcription</keyword>
<accession>A0A2N5E7X2</accession>
<evidence type="ECO:0000313" key="7">
    <source>
        <dbReference type="EMBL" id="PLR37581.1"/>
    </source>
</evidence>
<evidence type="ECO:0000256" key="2">
    <source>
        <dbReference type="ARBA" id="ARBA00022491"/>
    </source>
</evidence>
<dbReference type="SUPFAM" id="SSF46785">
    <property type="entry name" value="Winged helix' DNA-binding domain"/>
    <property type="match status" value="1"/>
</dbReference>
<dbReference type="PANTHER" id="PTHR30126:SF40">
    <property type="entry name" value="HTH-TYPE TRANSCRIPTIONAL REGULATOR GLTR"/>
    <property type="match status" value="1"/>
</dbReference>
<evidence type="ECO:0000256" key="4">
    <source>
        <dbReference type="ARBA" id="ARBA00023125"/>
    </source>
</evidence>
<dbReference type="Pfam" id="PF03466">
    <property type="entry name" value="LysR_substrate"/>
    <property type="match status" value="1"/>
</dbReference>
<evidence type="ECO:0000259" key="6">
    <source>
        <dbReference type="PROSITE" id="PS50931"/>
    </source>
</evidence>
<dbReference type="InterPro" id="IPR005119">
    <property type="entry name" value="LysR_subst-bd"/>
</dbReference>
<dbReference type="Pfam" id="PF00126">
    <property type="entry name" value="HTH_1"/>
    <property type="match status" value="1"/>
</dbReference>
<protein>
    <submittedName>
        <fullName evidence="7">LysR family transcriptional regulator</fullName>
    </submittedName>
</protein>
<evidence type="ECO:0000256" key="1">
    <source>
        <dbReference type="ARBA" id="ARBA00009437"/>
    </source>
</evidence>
<feature type="domain" description="HTH lysR-type" evidence="6">
    <location>
        <begin position="1"/>
        <end position="58"/>
    </location>
</feature>
<dbReference type="RefSeq" id="WP_101823708.1">
    <property type="nucleotide sequence ID" value="NZ_PJZH01000004.1"/>
</dbReference>
<keyword evidence="4" id="KW-0238">DNA-binding</keyword>
<dbReference type="Gene3D" id="1.10.10.10">
    <property type="entry name" value="Winged helix-like DNA-binding domain superfamily/Winged helix DNA-binding domain"/>
    <property type="match status" value="1"/>
</dbReference>
<keyword evidence="3" id="KW-0805">Transcription regulation</keyword>
<sequence>MDFTQLEYFRAAAMLGSITGAARQLHKVPSNITTRIRQLEEELGCQLFIREKQRIHLSAEGKNFLGYATRLLELAEEGRRSIQRQEPGGLFTLGAVESTAAIRLPDVMAAYHNRYPNVTLELFTGLSDEVTESVINWRYAAAFTDVMHLPPELEGIPLYKEKMVLISAHDHAPIHGPQDVTEDAVFAFRNTCSYRRRLGKWFDEGKVQPKRIVEIESYHSMLACVSTGAGIALIQESVLQTLPGAARVTAHALTGDNTVADIWLIWRKGTRNTNLDALIGLLDRQYPDAG</sequence>
<dbReference type="GO" id="GO:0003700">
    <property type="term" value="F:DNA-binding transcription factor activity"/>
    <property type="evidence" value="ECO:0007669"/>
    <property type="project" value="InterPro"/>
</dbReference>
<name>A0A2N5E7X2_9GAMM</name>
<comment type="similarity">
    <text evidence="1">Belongs to the LysR transcriptional regulatory family.</text>
</comment>
<dbReference type="EMBL" id="PJZH01000004">
    <property type="protein sequence ID" value="PLR37581.1"/>
    <property type="molecule type" value="Genomic_DNA"/>
</dbReference>
<gene>
    <name evidence="7" type="ORF">CYR32_07150</name>
</gene>
<dbReference type="AlphaFoldDB" id="A0A2N5E7X2"/>
<reference evidence="7 8" key="1">
    <citation type="submission" date="2017-12" db="EMBL/GenBank/DDBJ databases">
        <title>Characterization of six clinical isolates of Enterochimera gen. nov., a novel genus of the Yersiniaciae family and the three species Enterochimera arupensis sp. nov., Enterochimera coloradensis sp. nov, and Enterochimera californica sp. nov.</title>
        <authorList>
            <person name="Rossi A."/>
            <person name="Fisher M."/>
        </authorList>
    </citation>
    <scope>NUCLEOTIDE SEQUENCE [LARGE SCALE GENOMIC DNA]</scope>
    <source>
        <strain evidence="8">2016-Iso4</strain>
    </source>
</reference>
<dbReference type="OrthoDB" id="464481at2"/>
<dbReference type="InterPro" id="IPR036390">
    <property type="entry name" value="WH_DNA-bd_sf"/>
</dbReference>
<keyword evidence="8" id="KW-1185">Reference proteome</keyword>
<dbReference type="Proteomes" id="UP000234503">
    <property type="component" value="Unassembled WGS sequence"/>
</dbReference>
<dbReference type="PANTHER" id="PTHR30126">
    <property type="entry name" value="HTH-TYPE TRANSCRIPTIONAL REGULATOR"/>
    <property type="match status" value="1"/>
</dbReference>
<dbReference type="InterPro" id="IPR000847">
    <property type="entry name" value="LysR_HTH_N"/>
</dbReference>
<evidence type="ECO:0000313" key="8">
    <source>
        <dbReference type="Proteomes" id="UP000234503"/>
    </source>
</evidence>
<dbReference type="PROSITE" id="PS50931">
    <property type="entry name" value="HTH_LYSR"/>
    <property type="match status" value="1"/>
</dbReference>
<proteinExistence type="inferred from homology"/>